<gene>
    <name evidence="2" type="ORF">HYPSUDRAFT_204718</name>
</gene>
<evidence type="ECO:0000313" key="2">
    <source>
        <dbReference type="EMBL" id="KJA19324.1"/>
    </source>
</evidence>
<organism evidence="2 3">
    <name type="scientific">Hypholoma sublateritium (strain FD-334 SS-4)</name>
    <dbReference type="NCBI Taxonomy" id="945553"/>
    <lineage>
        <taxon>Eukaryota</taxon>
        <taxon>Fungi</taxon>
        <taxon>Dikarya</taxon>
        <taxon>Basidiomycota</taxon>
        <taxon>Agaricomycotina</taxon>
        <taxon>Agaricomycetes</taxon>
        <taxon>Agaricomycetidae</taxon>
        <taxon>Agaricales</taxon>
        <taxon>Agaricineae</taxon>
        <taxon>Strophariaceae</taxon>
        <taxon>Hypholoma</taxon>
    </lineage>
</organism>
<feature type="compositionally biased region" description="Pro residues" evidence="1">
    <location>
        <begin position="53"/>
        <end position="62"/>
    </location>
</feature>
<proteinExistence type="predicted"/>
<dbReference type="Proteomes" id="UP000054270">
    <property type="component" value="Unassembled WGS sequence"/>
</dbReference>
<keyword evidence="3" id="KW-1185">Reference proteome</keyword>
<name>A0A0D2NKA6_HYPSF</name>
<protein>
    <submittedName>
        <fullName evidence="2">Uncharacterized protein</fullName>
    </submittedName>
</protein>
<evidence type="ECO:0000256" key="1">
    <source>
        <dbReference type="SAM" id="MobiDB-lite"/>
    </source>
</evidence>
<reference evidence="3" key="1">
    <citation type="submission" date="2014-04" db="EMBL/GenBank/DDBJ databases">
        <title>Evolutionary Origins and Diversification of the Mycorrhizal Mutualists.</title>
        <authorList>
            <consortium name="DOE Joint Genome Institute"/>
            <consortium name="Mycorrhizal Genomics Consortium"/>
            <person name="Kohler A."/>
            <person name="Kuo A."/>
            <person name="Nagy L.G."/>
            <person name="Floudas D."/>
            <person name="Copeland A."/>
            <person name="Barry K.W."/>
            <person name="Cichocki N."/>
            <person name="Veneault-Fourrey C."/>
            <person name="LaButti K."/>
            <person name="Lindquist E.A."/>
            <person name="Lipzen A."/>
            <person name="Lundell T."/>
            <person name="Morin E."/>
            <person name="Murat C."/>
            <person name="Riley R."/>
            <person name="Ohm R."/>
            <person name="Sun H."/>
            <person name="Tunlid A."/>
            <person name="Henrissat B."/>
            <person name="Grigoriev I.V."/>
            <person name="Hibbett D.S."/>
            <person name="Martin F."/>
        </authorList>
    </citation>
    <scope>NUCLEOTIDE SEQUENCE [LARGE SCALE GENOMIC DNA]</scope>
    <source>
        <strain evidence="3">FD-334 SS-4</strain>
    </source>
</reference>
<dbReference type="AlphaFoldDB" id="A0A0D2NKA6"/>
<sequence>MAPLASLQFPRPRVQGGTLTTYRGARLASARTPCGRRPASTRQAHYSLSSAPTAPPTPPPPTSTTVLIVRIFVRHIYTVGRRTGAGLCSSRAAGTDDGPLGDR</sequence>
<evidence type="ECO:0000313" key="3">
    <source>
        <dbReference type="Proteomes" id="UP000054270"/>
    </source>
</evidence>
<accession>A0A0D2NKA6</accession>
<dbReference type="EMBL" id="KN817579">
    <property type="protein sequence ID" value="KJA19324.1"/>
    <property type="molecule type" value="Genomic_DNA"/>
</dbReference>
<feature type="region of interest" description="Disordered" evidence="1">
    <location>
        <begin position="1"/>
        <end position="63"/>
    </location>
</feature>